<dbReference type="Pfam" id="PF02136">
    <property type="entry name" value="NTF2"/>
    <property type="match status" value="1"/>
</dbReference>
<dbReference type="SUPFAM" id="SSF54427">
    <property type="entry name" value="NTF2-like"/>
    <property type="match status" value="1"/>
</dbReference>
<dbReference type="Proteomes" id="UP000663828">
    <property type="component" value="Unassembled WGS sequence"/>
</dbReference>
<dbReference type="EMBL" id="CAJNOR010000041">
    <property type="protein sequence ID" value="CAF0768861.1"/>
    <property type="molecule type" value="Genomic_DNA"/>
</dbReference>
<evidence type="ECO:0000259" key="2">
    <source>
        <dbReference type="PROSITE" id="PS50177"/>
    </source>
</evidence>
<dbReference type="InterPro" id="IPR018222">
    <property type="entry name" value="Nuclear_transport_factor_2_euk"/>
</dbReference>
<dbReference type="InterPro" id="IPR032710">
    <property type="entry name" value="NTF2-like_dom_sf"/>
</dbReference>
<dbReference type="PROSITE" id="PS50177">
    <property type="entry name" value="NTF2_DOMAIN"/>
    <property type="match status" value="1"/>
</dbReference>
<comment type="function">
    <text evidence="1">Has a role in nuclear-cytoplasmic transport of proteins and mRNAs.</text>
</comment>
<dbReference type="Gene3D" id="3.10.450.50">
    <property type="match status" value="1"/>
</dbReference>
<accession>A0A813QLW4</accession>
<evidence type="ECO:0000313" key="3">
    <source>
        <dbReference type="EMBL" id="CAF0768861.1"/>
    </source>
</evidence>
<evidence type="ECO:0000256" key="1">
    <source>
        <dbReference type="RuleBase" id="RU369002"/>
    </source>
</evidence>
<dbReference type="GO" id="GO:0015031">
    <property type="term" value="P:protein transport"/>
    <property type="evidence" value="ECO:0007669"/>
    <property type="project" value="UniProtKB-KW"/>
</dbReference>
<dbReference type="GO" id="GO:0005737">
    <property type="term" value="C:cytoplasm"/>
    <property type="evidence" value="ECO:0007669"/>
    <property type="project" value="UniProtKB-SubCell"/>
</dbReference>
<keyword evidence="1" id="KW-0539">Nucleus</keyword>
<comment type="subcellular location">
    <subcellularLocation>
        <location evidence="1">Cytoplasm</location>
    </subcellularLocation>
    <subcellularLocation>
        <location evidence="1">Nucleus</location>
    </subcellularLocation>
</comment>
<dbReference type="InterPro" id="IPR045875">
    <property type="entry name" value="NTF2"/>
</dbReference>
<dbReference type="GO" id="GO:0005634">
    <property type="term" value="C:nucleus"/>
    <property type="evidence" value="ECO:0007669"/>
    <property type="project" value="UniProtKB-SubCell"/>
</dbReference>
<dbReference type="AlphaFoldDB" id="A0A813QLW4"/>
<dbReference type="GO" id="GO:0006913">
    <property type="term" value="P:nucleocytoplasmic transport"/>
    <property type="evidence" value="ECO:0007669"/>
    <property type="project" value="UniProtKB-UniRule"/>
</dbReference>
<proteinExistence type="predicted"/>
<comment type="caution">
    <text evidence="3">The sequence shown here is derived from an EMBL/GenBank/DDBJ whole genome shotgun (WGS) entry which is preliminary data.</text>
</comment>
<evidence type="ECO:0000313" key="4">
    <source>
        <dbReference type="Proteomes" id="UP000663828"/>
    </source>
</evidence>
<gene>
    <name evidence="3" type="ORF">XAT740_LOCUS1340</name>
</gene>
<reference evidence="3" key="1">
    <citation type="submission" date="2021-02" db="EMBL/GenBank/DDBJ databases">
        <authorList>
            <person name="Nowell W R."/>
        </authorList>
    </citation>
    <scope>NUCLEOTIDE SEQUENCE</scope>
</reference>
<keyword evidence="4" id="KW-1185">Reference proteome</keyword>
<organism evidence="3 4">
    <name type="scientific">Adineta ricciae</name>
    <name type="common">Rotifer</name>
    <dbReference type="NCBI Taxonomy" id="249248"/>
    <lineage>
        <taxon>Eukaryota</taxon>
        <taxon>Metazoa</taxon>
        <taxon>Spiralia</taxon>
        <taxon>Gnathifera</taxon>
        <taxon>Rotifera</taxon>
        <taxon>Eurotatoria</taxon>
        <taxon>Bdelloidea</taxon>
        <taxon>Adinetida</taxon>
        <taxon>Adinetidae</taxon>
        <taxon>Adineta</taxon>
    </lineage>
</organism>
<keyword evidence="1" id="KW-0653">Protein transport</keyword>
<keyword evidence="1" id="KW-0963">Cytoplasm</keyword>
<sequence>MATTNADQQRKSRQDAEAVENFSKRYYDILDTRRHNVDKFYQNQAKLIWNGKEINGQNAIANYLVGLPPTKHHIYALDFFPMKDLFPDEDTTYQVFVSGAVVYGSVDSVTITKEKRLFSHAFILTVDNITSTWVIVNESFRFHE</sequence>
<name>A0A813QLW4_ADIRI</name>
<dbReference type="GO" id="GO:0051028">
    <property type="term" value="P:mRNA transport"/>
    <property type="evidence" value="ECO:0007669"/>
    <property type="project" value="UniProtKB-UniRule"/>
</dbReference>
<dbReference type="PANTHER" id="PTHR12612">
    <property type="entry name" value="NUCLEAR TRANSPORT FACTOR 2"/>
    <property type="match status" value="1"/>
</dbReference>
<dbReference type="InterPro" id="IPR002075">
    <property type="entry name" value="NTF2_dom"/>
</dbReference>
<feature type="domain" description="NTF2" evidence="2">
    <location>
        <begin position="18"/>
        <end position="142"/>
    </location>
</feature>
<protein>
    <recommendedName>
        <fullName evidence="1">NTF2-related export protein</fullName>
    </recommendedName>
</protein>
<keyword evidence="1" id="KW-0813">Transport</keyword>